<feature type="domain" description="Helicase ATP-binding" evidence="2">
    <location>
        <begin position="128"/>
        <end position="322"/>
    </location>
</feature>
<dbReference type="InterPro" id="IPR001650">
    <property type="entry name" value="Helicase_C-like"/>
</dbReference>
<dbReference type="InterPro" id="IPR038718">
    <property type="entry name" value="SNF2-like_sf"/>
</dbReference>
<evidence type="ECO:0000313" key="5">
    <source>
        <dbReference type="Proteomes" id="UP000224003"/>
    </source>
</evidence>
<evidence type="ECO:0000313" key="4">
    <source>
        <dbReference type="EMBL" id="PFJ33996.1"/>
    </source>
</evidence>
<evidence type="ECO:0000256" key="1">
    <source>
        <dbReference type="SAM" id="MobiDB-lite"/>
    </source>
</evidence>
<dbReference type="InterPro" id="IPR014001">
    <property type="entry name" value="Helicase_ATP-bd"/>
</dbReference>
<dbReference type="Pfam" id="PF00271">
    <property type="entry name" value="Helicase_C"/>
    <property type="match status" value="1"/>
</dbReference>
<dbReference type="PROSITE" id="PS51194">
    <property type="entry name" value="HELICASE_CTER"/>
    <property type="match status" value="1"/>
</dbReference>
<dbReference type="InterPro" id="IPR027417">
    <property type="entry name" value="P-loop_NTPase"/>
</dbReference>
<accession>A0A9X6ZQU8</accession>
<feature type="domain" description="Helicase C-terminal" evidence="3">
    <location>
        <begin position="484"/>
        <end position="686"/>
    </location>
</feature>
<dbReference type="InterPro" id="IPR000330">
    <property type="entry name" value="SNF2_N"/>
</dbReference>
<dbReference type="SUPFAM" id="SSF52540">
    <property type="entry name" value="P-loop containing nucleoside triphosphate hydrolases"/>
    <property type="match status" value="2"/>
</dbReference>
<feature type="region of interest" description="Disordered" evidence="1">
    <location>
        <begin position="229"/>
        <end position="249"/>
    </location>
</feature>
<dbReference type="Gene3D" id="3.40.50.300">
    <property type="entry name" value="P-loop containing nucleotide triphosphate hydrolases"/>
    <property type="match status" value="1"/>
</dbReference>
<organism evidence="4 5">
    <name type="scientific">Bacillus thuringiensis</name>
    <dbReference type="NCBI Taxonomy" id="1428"/>
    <lineage>
        <taxon>Bacteria</taxon>
        <taxon>Bacillati</taxon>
        <taxon>Bacillota</taxon>
        <taxon>Bacilli</taxon>
        <taxon>Bacillales</taxon>
        <taxon>Bacillaceae</taxon>
        <taxon>Bacillus</taxon>
        <taxon>Bacillus cereus group</taxon>
    </lineage>
</organism>
<name>A0A9X6ZQU8_BACTU</name>
<dbReference type="CDD" id="cd17919">
    <property type="entry name" value="DEXHc_Snf"/>
    <property type="match status" value="1"/>
</dbReference>
<proteinExistence type="predicted"/>
<dbReference type="Proteomes" id="UP000224003">
    <property type="component" value="Unassembled WGS sequence"/>
</dbReference>
<dbReference type="PROSITE" id="PS51192">
    <property type="entry name" value="HELICASE_ATP_BIND_1"/>
    <property type="match status" value="1"/>
</dbReference>
<reference evidence="4 5" key="1">
    <citation type="submission" date="2017-09" db="EMBL/GenBank/DDBJ databases">
        <title>Large-scale bioinformatics analysis of Bacillus genomes uncovers conserved roles of natural products in bacterial physiology.</title>
        <authorList>
            <consortium name="Agbiome Team Llc"/>
            <person name="Bleich R.M."/>
            <person name="Grubbs K.J."/>
            <person name="Santa Maria K.C."/>
            <person name="Allen S.E."/>
            <person name="Farag S."/>
            <person name="Shank E.A."/>
            <person name="Bowers A."/>
        </authorList>
    </citation>
    <scope>NUCLEOTIDE SEQUENCE [LARGE SCALE GENOMIC DNA]</scope>
    <source>
        <strain evidence="4 5">AFS085496</strain>
    </source>
</reference>
<dbReference type="PANTHER" id="PTHR10799">
    <property type="entry name" value="SNF2/RAD54 HELICASE FAMILY"/>
    <property type="match status" value="1"/>
</dbReference>
<evidence type="ECO:0000259" key="3">
    <source>
        <dbReference type="PROSITE" id="PS51194"/>
    </source>
</evidence>
<gene>
    <name evidence="4" type="ORF">COJ15_26875</name>
</gene>
<dbReference type="RefSeq" id="WP_098517218.1">
    <property type="nucleotide sequence ID" value="NZ_NUVX01000054.1"/>
</dbReference>
<feature type="compositionally biased region" description="Basic and acidic residues" evidence="1">
    <location>
        <begin position="229"/>
        <end position="240"/>
    </location>
</feature>
<protein>
    <recommendedName>
        <fullName evidence="6">Helicase</fullName>
    </recommendedName>
</protein>
<evidence type="ECO:0008006" key="6">
    <source>
        <dbReference type="Google" id="ProtNLM"/>
    </source>
</evidence>
<comment type="caution">
    <text evidence="4">The sequence shown here is derived from an EMBL/GenBank/DDBJ whole genome shotgun (WGS) entry which is preliminary data.</text>
</comment>
<dbReference type="AlphaFoldDB" id="A0A9X6ZQU8"/>
<dbReference type="GO" id="GO:0005524">
    <property type="term" value="F:ATP binding"/>
    <property type="evidence" value="ECO:0007669"/>
    <property type="project" value="InterPro"/>
</dbReference>
<evidence type="ECO:0000259" key="2">
    <source>
        <dbReference type="PROSITE" id="PS51192"/>
    </source>
</evidence>
<dbReference type="Pfam" id="PF00176">
    <property type="entry name" value="SNF2-rel_dom"/>
    <property type="match status" value="1"/>
</dbReference>
<sequence>MELTLTQSDSEIQILFNKEENYFILDFIHEPQISYALNQIDGAVYGEIVEYKWVVPASQIKELNKLLHGKILWKSPEEMNEDKQQLEVTEETLEDVLSRIPSNIETPYMTINPYDFQKVAVAWAVTPKGKRAQIYGGLLADTMGLGKTIEALAISGYLKQMGKVKKCLVICPATLKMQWGQEIQKFTKEKAVIIEGTKKKRLKLYEKVKEEQPFYTVINYELLIQREKAQPSDDDATSKKTDKKKRQKTKQEKGDYIDLKYILENDYDMVVIDESHRMKNPDTLTSIAIRHIQPEYRLLMTGTPIEKDLQNIFQLMDYISPNIFSHESIDFETRRKLFEDRFLIISWNPFTKWNREKMVVGVKNIGILRQLVAPYMLRRTTDDVSDELPKMVGHASCTVLDWSPEQKALYNDLKKELLALEEQKKKIKTPEDAEKIDNKTNEILLYMLEVCDHPELLLMSKSPWAKQLAMKRLGNNKAFSTPPKLKWSLDKVEEIMRDTDQKIVIFSRFERMTQILRREITEISKKLAKEKNSQKPMDFGIMMYTGETPKGCKWKNAIEKAGEEAGKLDCINCPFLRECNSRTKSAWFFQNYDNARVIIMTDAGNYGVNLQSGKHLMNYTLPDSFSKYDQRNGRVQRLGSTHDQVFIYNPVVQGGLDEKKFRNILEQKELAGFIVEKNEDEKEAVIDVTFSMNKELIKQIKSEK</sequence>
<dbReference type="SMART" id="SM00487">
    <property type="entry name" value="DEXDc"/>
    <property type="match status" value="1"/>
</dbReference>
<dbReference type="Gene3D" id="3.40.50.10810">
    <property type="entry name" value="Tandem AAA-ATPase domain"/>
    <property type="match status" value="1"/>
</dbReference>
<dbReference type="EMBL" id="NUVX01000054">
    <property type="protein sequence ID" value="PFJ33996.1"/>
    <property type="molecule type" value="Genomic_DNA"/>
</dbReference>